<dbReference type="AlphaFoldDB" id="W1NZW9"/>
<dbReference type="EMBL" id="KI394767">
    <property type="protein sequence ID" value="ERN01208.1"/>
    <property type="molecule type" value="Genomic_DNA"/>
</dbReference>
<dbReference type="Proteomes" id="UP000017836">
    <property type="component" value="Unassembled WGS sequence"/>
</dbReference>
<proteinExistence type="predicted"/>
<accession>W1NZW9</accession>
<evidence type="ECO:0000313" key="3">
    <source>
        <dbReference type="Proteomes" id="UP000017836"/>
    </source>
</evidence>
<gene>
    <name evidence="2" type="ORF">AMTR_s00002p00237400</name>
</gene>
<keyword evidence="1" id="KW-1133">Transmembrane helix</keyword>
<feature type="transmembrane region" description="Helical" evidence="1">
    <location>
        <begin position="12"/>
        <end position="31"/>
    </location>
</feature>
<feature type="transmembrane region" description="Helical" evidence="1">
    <location>
        <begin position="37"/>
        <end position="60"/>
    </location>
</feature>
<sequence length="81" mass="8500">MQAARERTARHITIGAVLVVVAGMLVITVLKVKIPEFPMSVGVSLIVVLTLIALAFLAWFSHVKSGAPSVVPLPPMVNGGL</sequence>
<dbReference type="Gramene" id="ERN01208">
    <property type="protein sequence ID" value="ERN01208"/>
    <property type="gene ID" value="AMTR_s00002p00237400"/>
</dbReference>
<keyword evidence="1" id="KW-0812">Transmembrane</keyword>
<protein>
    <submittedName>
        <fullName evidence="2">Uncharacterized protein</fullName>
    </submittedName>
</protein>
<name>W1NZW9_AMBTC</name>
<evidence type="ECO:0000256" key="1">
    <source>
        <dbReference type="SAM" id="Phobius"/>
    </source>
</evidence>
<dbReference type="HOGENOM" id="CLU_195512_0_0_1"/>
<reference evidence="3" key="1">
    <citation type="journal article" date="2013" name="Science">
        <title>The Amborella genome and the evolution of flowering plants.</title>
        <authorList>
            <consortium name="Amborella Genome Project"/>
        </authorList>
    </citation>
    <scope>NUCLEOTIDE SEQUENCE [LARGE SCALE GENOMIC DNA]</scope>
</reference>
<organism evidence="2 3">
    <name type="scientific">Amborella trichopoda</name>
    <dbReference type="NCBI Taxonomy" id="13333"/>
    <lineage>
        <taxon>Eukaryota</taxon>
        <taxon>Viridiplantae</taxon>
        <taxon>Streptophyta</taxon>
        <taxon>Embryophyta</taxon>
        <taxon>Tracheophyta</taxon>
        <taxon>Spermatophyta</taxon>
        <taxon>Magnoliopsida</taxon>
        <taxon>Amborellales</taxon>
        <taxon>Amborellaceae</taxon>
        <taxon>Amborella</taxon>
    </lineage>
</organism>
<keyword evidence="3" id="KW-1185">Reference proteome</keyword>
<evidence type="ECO:0000313" key="2">
    <source>
        <dbReference type="EMBL" id="ERN01208.1"/>
    </source>
</evidence>
<keyword evidence="1" id="KW-0472">Membrane</keyword>